<gene>
    <name evidence="5" type="ORF">BZG36_04251</name>
</gene>
<protein>
    <submittedName>
        <fullName evidence="5">Uncharacterized protein</fullName>
    </submittedName>
</protein>
<dbReference type="OrthoDB" id="4456959at2759"/>
<dbReference type="AlphaFoldDB" id="A0A261XVV4"/>
<evidence type="ECO:0000256" key="1">
    <source>
        <dbReference type="ARBA" id="ARBA00004123"/>
    </source>
</evidence>
<dbReference type="EMBL" id="MVBO01000146">
    <property type="protein sequence ID" value="OZJ02515.1"/>
    <property type="molecule type" value="Genomic_DNA"/>
</dbReference>
<proteinExistence type="predicted"/>
<dbReference type="GO" id="GO:0003677">
    <property type="term" value="F:DNA binding"/>
    <property type="evidence" value="ECO:0007669"/>
    <property type="project" value="UniProtKB-KW"/>
</dbReference>
<dbReference type="GO" id="GO:0046872">
    <property type="term" value="F:metal ion binding"/>
    <property type="evidence" value="ECO:0007669"/>
    <property type="project" value="UniProtKB-KW"/>
</dbReference>
<organism evidence="5 6">
    <name type="scientific">Bifiguratus adelaidae</name>
    <dbReference type="NCBI Taxonomy" id="1938954"/>
    <lineage>
        <taxon>Eukaryota</taxon>
        <taxon>Fungi</taxon>
        <taxon>Fungi incertae sedis</taxon>
        <taxon>Mucoromycota</taxon>
        <taxon>Mucoromycotina</taxon>
        <taxon>Endogonomycetes</taxon>
        <taxon>Endogonales</taxon>
        <taxon>Endogonales incertae sedis</taxon>
        <taxon>Bifiguratus</taxon>
    </lineage>
</organism>
<dbReference type="GO" id="GO:0005634">
    <property type="term" value="C:nucleus"/>
    <property type="evidence" value="ECO:0007669"/>
    <property type="project" value="UniProtKB-SubCell"/>
</dbReference>
<sequence>MSDISMGFATGRPVRIDDDECNVDLPIDIDTESFRGERISLQQLGVGPNPRLYQIFRQYAKLVRILNRIVRHVYQDEALFEAVHAQRRETIIQRLDWQLGVWKSELPSYMSFNFETPWNCIMEEQLQQLGPLMVVFYGSILLLYRPMLRLIDDVNEMDEDLRRCAQRCYNSATFLVNIVDKLDLAAFRRFS</sequence>
<keyword evidence="4" id="KW-0539">Nucleus</keyword>
<comment type="caution">
    <text evidence="5">The sequence shown here is derived from an EMBL/GenBank/DDBJ whole genome shotgun (WGS) entry which is preliminary data.</text>
</comment>
<dbReference type="Proteomes" id="UP000242875">
    <property type="component" value="Unassembled WGS sequence"/>
</dbReference>
<evidence type="ECO:0000256" key="2">
    <source>
        <dbReference type="ARBA" id="ARBA00022723"/>
    </source>
</evidence>
<reference evidence="5 6" key="1">
    <citation type="journal article" date="2017" name="Mycologia">
        <title>Bifiguratus adelaidae, gen. et sp. nov., a new member of Mucoromycotina in endophytic and soil-dwelling habitats.</title>
        <authorList>
            <person name="Torres-Cruz T.J."/>
            <person name="Billingsley Tobias T.L."/>
            <person name="Almatruk M."/>
            <person name="Hesse C."/>
            <person name="Kuske C.R."/>
            <person name="Desiro A."/>
            <person name="Benucci G.M."/>
            <person name="Bonito G."/>
            <person name="Stajich J.E."/>
            <person name="Dunlap C."/>
            <person name="Arnold A.E."/>
            <person name="Porras-Alfaro A."/>
        </authorList>
    </citation>
    <scope>NUCLEOTIDE SEQUENCE [LARGE SCALE GENOMIC DNA]</scope>
    <source>
        <strain evidence="5 6">AZ0501</strain>
    </source>
</reference>
<evidence type="ECO:0000256" key="4">
    <source>
        <dbReference type="ARBA" id="ARBA00023242"/>
    </source>
</evidence>
<keyword evidence="6" id="KW-1185">Reference proteome</keyword>
<dbReference type="InterPro" id="IPR050987">
    <property type="entry name" value="AtrR-like"/>
</dbReference>
<dbReference type="GO" id="GO:0003700">
    <property type="term" value="F:DNA-binding transcription factor activity"/>
    <property type="evidence" value="ECO:0007669"/>
    <property type="project" value="InterPro"/>
</dbReference>
<comment type="subcellular location">
    <subcellularLocation>
        <location evidence="1">Nucleus</location>
    </subcellularLocation>
</comment>
<evidence type="ECO:0000256" key="3">
    <source>
        <dbReference type="ARBA" id="ARBA00023125"/>
    </source>
</evidence>
<name>A0A261XVV4_9FUNG</name>
<keyword evidence="2" id="KW-0479">Metal-binding</keyword>
<keyword evidence="3" id="KW-0238">DNA-binding</keyword>
<evidence type="ECO:0000313" key="6">
    <source>
        <dbReference type="Proteomes" id="UP000242875"/>
    </source>
</evidence>
<dbReference type="PANTHER" id="PTHR46910:SF3">
    <property type="entry name" value="HALOTOLERANCE PROTEIN 9-RELATED"/>
    <property type="match status" value="1"/>
</dbReference>
<evidence type="ECO:0000313" key="5">
    <source>
        <dbReference type="EMBL" id="OZJ02515.1"/>
    </source>
</evidence>
<accession>A0A261XVV4</accession>
<dbReference type="CDD" id="cd12148">
    <property type="entry name" value="fungal_TF_MHR"/>
    <property type="match status" value="1"/>
</dbReference>
<dbReference type="PANTHER" id="PTHR46910">
    <property type="entry name" value="TRANSCRIPTION FACTOR PDR1"/>
    <property type="match status" value="1"/>
</dbReference>